<reference evidence="2" key="1">
    <citation type="submission" date="2019-08" db="EMBL/GenBank/DDBJ databases">
        <authorList>
            <person name="Amaro Estrada I."/>
            <person name="Quiroz Castaneda R.E."/>
            <person name="Martinez Ocampo F."/>
            <person name="Rodriguez Camarillo S.D."/>
        </authorList>
    </citation>
    <scope>NUCLEOTIDE SEQUENCE</scope>
    <source>
        <strain evidence="2">MEX-30-184-02</strain>
    </source>
</reference>
<dbReference type="RefSeq" id="WP_010263161.1">
    <property type="nucleotide sequence ID" value="NZ_QLIV01000008.1"/>
</dbReference>
<feature type="region of interest" description="Disordered" evidence="1">
    <location>
        <begin position="357"/>
        <end position="402"/>
    </location>
</feature>
<proteinExistence type="predicted"/>
<accession>A0A643CL58</accession>
<evidence type="ECO:0000313" key="2">
    <source>
        <dbReference type="EMBL" id="KAB0451831.1"/>
    </source>
</evidence>
<dbReference type="EMBL" id="VTCY01000008">
    <property type="protein sequence ID" value="KAB0451831.1"/>
    <property type="molecule type" value="Genomic_DNA"/>
</dbReference>
<gene>
    <name evidence="2" type="ORF">FY207_03040</name>
</gene>
<comment type="caution">
    <text evidence="2">The sequence shown here is derived from an EMBL/GenBank/DDBJ whole genome shotgun (WGS) entry which is preliminary data.</text>
</comment>
<evidence type="ECO:0000256" key="1">
    <source>
        <dbReference type="SAM" id="MobiDB-lite"/>
    </source>
</evidence>
<feature type="compositionally biased region" description="Basic and acidic residues" evidence="1">
    <location>
        <begin position="357"/>
        <end position="369"/>
    </location>
</feature>
<dbReference type="OMA" id="KEDIHAN"/>
<sequence>MSRELRNLWTSAARGASDVGTSIKESSVPGKVLKALKVTFALNLKNIARLDPQGNGEQQKVRVPMLMSQLVDRSQPCEFLPPSCFSGKGSKMRLEKGQLIVKGRALPLEPIKSEGLGLDRAVTADGKLLYAINTNHQKEALLALGLDLEKYKNKRLVVACEGDTVVPTAVGDAEAKVMRAIYNAEVTAETKRIVNEKTGATSWLLTVAMAVPFNTCAAVLNFACMIPQGALDVCARLLGAGAASMEREARHRIVAKQKGTVTGLGSPAGFIMSGFALRCMEKIALLGKGAIGSIRKVSVSTARAIPILVNSAYNLNASQLQVGKQLLISSGDEALTCFIDSIKDMSEGLGFYLDPKGERSQSASARDDVPAIDTGVGESQQDNFPEAKGRGQQKGAASARGANDDGCIVLSEADMLKVVGAGADLMSSGTTVSYGTSKGLQDIFASARNRGPGAMR</sequence>
<dbReference type="GeneID" id="7398333"/>
<organism evidence="2">
    <name type="scientific">Anaplasma marginale</name>
    <dbReference type="NCBI Taxonomy" id="770"/>
    <lineage>
        <taxon>Bacteria</taxon>
        <taxon>Pseudomonadati</taxon>
        <taxon>Pseudomonadota</taxon>
        <taxon>Alphaproteobacteria</taxon>
        <taxon>Rickettsiales</taxon>
        <taxon>Anaplasmataceae</taxon>
        <taxon>Anaplasma</taxon>
    </lineage>
</organism>
<name>A0A643CL58_ANAMA</name>
<dbReference type="AlphaFoldDB" id="A0A643CL58"/>
<protein>
    <submittedName>
        <fullName evidence="2">Uncharacterized protein</fullName>
    </submittedName>
</protein>